<protein>
    <submittedName>
        <fullName evidence="3">Putative secretion protein gp65</fullName>
    </submittedName>
</protein>
<evidence type="ECO:0000313" key="3">
    <source>
        <dbReference type="EMBL" id="MBW20795.1"/>
    </source>
</evidence>
<name>A0A2M3YX16_9DIPT</name>
<sequence length="397" mass="44985">MGLPFLISAAVVLLVLAGRSSAEVLEENALDGCGVSHGTLRETAKGWRETPCRSEKNGACFVEAHEKRYDALVKACDEAHSNQSALIRQYRADFPKYSSDVITSLSQLNVILQTDHDRLEDIVQDQHDALLNTTEYAKQLVRDIVLASLEANRTDQALQHYGTLLEPELKQLVQESYAAHQSGSSAGRKVALLLQFVRALPDANERTAVYRQLEELLQTNDQDERFPGILFAEDASKYAAESAEYKPNPERYPRRALERWQGQLGEGFFAEPVQFAADHPGYYERIEPELLRPYTERSASAALWSRLVAYPNALPRPEQRVRAFRLVLAALQHQDQKQQLADRDLLQLAGEMSKLEQELTGQEQLLTELRQMFPQLTYDRSFLTYTELFGLYQPSVV</sequence>
<keyword evidence="2" id="KW-0732">Signal</keyword>
<evidence type="ECO:0000256" key="1">
    <source>
        <dbReference type="SAM" id="Coils"/>
    </source>
</evidence>
<organism evidence="3">
    <name type="scientific">Anopheles braziliensis</name>
    <dbReference type="NCBI Taxonomy" id="58242"/>
    <lineage>
        <taxon>Eukaryota</taxon>
        <taxon>Metazoa</taxon>
        <taxon>Ecdysozoa</taxon>
        <taxon>Arthropoda</taxon>
        <taxon>Hexapoda</taxon>
        <taxon>Insecta</taxon>
        <taxon>Pterygota</taxon>
        <taxon>Neoptera</taxon>
        <taxon>Endopterygota</taxon>
        <taxon>Diptera</taxon>
        <taxon>Nematocera</taxon>
        <taxon>Culicoidea</taxon>
        <taxon>Culicidae</taxon>
        <taxon>Anophelinae</taxon>
        <taxon>Anopheles</taxon>
    </lineage>
</organism>
<keyword evidence="1" id="KW-0175">Coiled coil</keyword>
<feature type="coiled-coil region" evidence="1">
    <location>
        <begin position="345"/>
        <end position="372"/>
    </location>
</feature>
<proteinExistence type="predicted"/>
<reference evidence="3" key="1">
    <citation type="submission" date="2018-01" db="EMBL/GenBank/DDBJ databases">
        <title>An insight into the sialome of Amazonian anophelines.</title>
        <authorList>
            <person name="Ribeiro J.M."/>
            <person name="Scarpassa V."/>
            <person name="Calvo E."/>
        </authorList>
    </citation>
    <scope>NUCLEOTIDE SEQUENCE</scope>
    <source>
        <tissue evidence="3">Salivary glands</tissue>
    </source>
</reference>
<dbReference type="AlphaFoldDB" id="A0A2M3YX16"/>
<accession>A0A2M3YX16</accession>
<dbReference type="EMBL" id="GGFM01000044">
    <property type="protein sequence ID" value="MBW20795.1"/>
    <property type="molecule type" value="Transcribed_RNA"/>
</dbReference>
<feature type="signal peptide" evidence="2">
    <location>
        <begin position="1"/>
        <end position="22"/>
    </location>
</feature>
<feature type="chain" id="PRO_5014817960" evidence="2">
    <location>
        <begin position="23"/>
        <end position="397"/>
    </location>
</feature>
<evidence type="ECO:0000256" key="2">
    <source>
        <dbReference type="SAM" id="SignalP"/>
    </source>
</evidence>